<feature type="transmembrane region" description="Helical" evidence="6">
    <location>
        <begin position="507"/>
        <end position="524"/>
    </location>
</feature>
<evidence type="ECO:0000256" key="6">
    <source>
        <dbReference type="SAM" id="Phobius"/>
    </source>
</evidence>
<comment type="subcellular location">
    <subcellularLocation>
        <location evidence="1">Cell membrane</location>
        <topology evidence="1">Multi-pass membrane protein</topology>
    </subcellularLocation>
</comment>
<feature type="transmembrane region" description="Helical" evidence="6">
    <location>
        <begin position="385"/>
        <end position="408"/>
    </location>
</feature>
<gene>
    <name evidence="9" type="ORF">C7460_11392</name>
</gene>
<keyword evidence="10" id="KW-1185">Reference proteome</keyword>
<dbReference type="PANTHER" id="PTHR30619">
    <property type="entry name" value="DNA INTERNALIZATION/COMPETENCE PROTEIN COMEC/REC2"/>
    <property type="match status" value="1"/>
</dbReference>
<dbReference type="RefSeq" id="WP_115868785.1">
    <property type="nucleotide sequence ID" value="NZ_QREG01000013.1"/>
</dbReference>
<dbReference type="GO" id="GO:0005886">
    <property type="term" value="C:plasma membrane"/>
    <property type="evidence" value="ECO:0007669"/>
    <property type="project" value="UniProtKB-SubCell"/>
</dbReference>
<name>A0A3D9L0R7_MARFU</name>
<sequence length="702" mass="79992">MYKWTAFPFVRIAMCLIAGVLLADYFVPTDWSSVSWHYHLAFVTLGALVYYILPANWRGSWCMLLLVVLGTQLNYWSDHRHGHNHYTHFDRVEAFTGRVTSDLVERKDYYRYEVEVSHLRVDSGVYETTGEVYLYVKKSNAPTYTYGDVLVVRKGFFEVATPKNPYEFDYRQYLSLQNIYAHAFVSSEDVKVLGHAPPNSLLAMALHIRVKARELLFECIRSTREQAIVVALLLGVKDYLDSELKEAYSSAGAMHVLAVSGLHVGIVYLLLSLAFKRFKNTLVGAVAFVLLSLTIIWLYALVTGFSPSVMRAATMFSVVILSDGLQRRSNIFNSLGVAAVLLILINPKIIYAVGFQLSFAAVLGIVLLHGPLYRLLDIQGKVLDYVWSITCVSVAAQLATFPLTLLYFHQFPTYFLISNLVVIPAATVMMVGGLVVVVSAAIYLPLGAFLGGLYEYFVWVINEVVMSIGYLPFPLFDWLYMESWEVWVVYFSLICLIIGFRSYRYKYLVLAAMGFMVWNTHVIFREIDRVNQRKLVFYELEEGIAIDLISGTEALLLLDREAMAHFSELPPQINPNRLALGLPKMQENVQLIEDSEFVERHAFFDLIEWHGKRVALIKQDLSDFAQKHPVHADVVFFPDHTVWLDSLETTGLQLLGAGHRYYQVRKAKAHKTNVHSLTYDGSYELIFGPEELNESRKFLSFF</sequence>
<dbReference type="AlphaFoldDB" id="A0A3D9L0R7"/>
<evidence type="ECO:0000256" key="5">
    <source>
        <dbReference type="ARBA" id="ARBA00023136"/>
    </source>
</evidence>
<feature type="domain" description="ComEC/Rec2-related protein" evidence="7">
    <location>
        <begin position="232"/>
        <end position="498"/>
    </location>
</feature>
<evidence type="ECO:0000256" key="3">
    <source>
        <dbReference type="ARBA" id="ARBA00022692"/>
    </source>
</evidence>
<keyword evidence="4 6" id="KW-1133">Transmembrane helix</keyword>
<evidence type="ECO:0000259" key="8">
    <source>
        <dbReference type="Pfam" id="PF13567"/>
    </source>
</evidence>
<keyword evidence="3 6" id="KW-0812">Transmembrane</keyword>
<dbReference type="InterPro" id="IPR052159">
    <property type="entry name" value="Competence_DNA_uptake"/>
</dbReference>
<comment type="caution">
    <text evidence="9">The sequence shown here is derived from an EMBL/GenBank/DDBJ whole genome shotgun (WGS) entry which is preliminary data.</text>
</comment>
<evidence type="ECO:0000313" key="9">
    <source>
        <dbReference type="EMBL" id="RED97043.1"/>
    </source>
</evidence>
<keyword evidence="2" id="KW-1003">Cell membrane</keyword>
<feature type="transmembrane region" description="Helical" evidence="6">
    <location>
        <begin position="252"/>
        <end position="275"/>
    </location>
</feature>
<feature type="domain" description="DUF4131" evidence="8">
    <location>
        <begin position="39"/>
        <end position="189"/>
    </location>
</feature>
<feature type="transmembrane region" description="Helical" evidence="6">
    <location>
        <begin position="414"/>
        <end position="444"/>
    </location>
</feature>
<dbReference type="OrthoDB" id="9761531at2"/>
<protein>
    <submittedName>
        <fullName evidence="9">Competence protein ComEC</fullName>
    </submittedName>
</protein>
<evidence type="ECO:0000259" key="7">
    <source>
        <dbReference type="Pfam" id="PF03772"/>
    </source>
</evidence>
<dbReference type="PANTHER" id="PTHR30619:SF1">
    <property type="entry name" value="RECOMBINATION PROTEIN 2"/>
    <property type="match status" value="1"/>
</dbReference>
<evidence type="ECO:0000256" key="2">
    <source>
        <dbReference type="ARBA" id="ARBA00022475"/>
    </source>
</evidence>
<dbReference type="EMBL" id="QREG01000013">
    <property type="protein sequence ID" value="RED97043.1"/>
    <property type="molecule type" value="Genomic_DNA"/>
</dbReference>
<feature type="transmembrane region" description="Helical" evidence="6">
    <location>
        <begin position="332"/>
        <end position="351"/>
    </location>
</feature>
<feature type="transmembrane region" description="Helical" evidence="6">
    <location>
        <begin position="9"/>
        <end position="28"/>
    </location>
</feature>
<evidence type="ECO:0000256" key="1">
    <source>
        <dbReference type="ARBA" id="ARBA00004651"/>
    </source>
</evidence>
<dbReference type="Proteomes" id="UP000256779">
    <property type="component" value="Unassembled WGS sequence"/>
</dbReference>
<evidence type="ECO:0000256" key="4">
    <source>
        <dbReference type="ARBA" id="ARBA00022989"/>
    </source>
</evidence>
<dbReference type="InterPro" id="IPR025405">
    <property type="entry name" value="DUF4131"/>
</dbReference>
<feature type="transmembrane region" description="Helical" evidence="6">
    <location>
        <begin position="456"/>
        <end position="473"/>
    </location>
</feature>
<feature type="transmembrane region" description="Helical" evidence="6">
    <location>
        <begin position="357"/>
        <end position="376"/>
    </location>
</feature>
<dbReference type="InterPro" id="IPR004477">
    <property type="entry name" value="ComEC_N"/>
</dbReference>
<dbReference type="Pfam" id="PF13567">
    <property type="entry name" value="DUF4131"/>
    <property type="match status" value="1"/>
</dbReference>
<evidence type="ECO:0000313" key="10">
    <source>
        <dbReference type="Proteomes" id="UP000256779"/>
    </source>
</evidence>
<feature type="transmembrane region" description="Helical" evidence="6">
    <location>
        <begin position="34"/>
        <end position="53"/>
    </location>
</feature>
<accession>A0A3D9L0R7</accession>
<proteinExistence type="predicted"/>
<dbReference type="NCBIfam" id="TIGR00360">
    <property type="entry name" value="ComEC_N-term"/>
    <property type="match status" value="1"/>
</dbReference>
<dbReference type="Pfam" id="PF03772">
    <property type="entry name" value="Competence"/>
    <property type="match status" value="1"/>
</dbReference>
<organism evidence="9 10">
    <name type="scientific">Marinoscillum furvescens DSM 4134</name>
    <dbReference type="NCBI Taxonomy" id="1122208"/>
    <lineage>
        <taxon>Bacteria</taxon>
        <taxon>Pseudomonadati</taxon>
        <taxon>Bacteroidota</taxon>
        <taxon>Cytophagia</taxon>
        <taxon>Cytophagales</taxon>
        <taxon>Reichenbachiellaceae</taxon>
        <taxon>Marinoscillum</taxon>
    </lineage>
</organism>
<reference evidence="9 10" key="1">
    <citation type="submission" date="2018-07" db="EMBL/GenBank/DDBJ databases">
        <title>Genomic Encyclopedia of Type Strains, Phase IV (KMG-IV): sequencing the most valuable type-strain genomes for metagenomic binning, comparative biology and taxonomic classification.</title>
        <authorList>
            <person name="Goeker M."/>
        </authorList>
    </citation>
    <scope>NUCLEOTIDE SEQUENCE [LARGE SCALE GENOMIC DNA]</scope>
    <source>
        <strain evidence="9 10">DSM 4134</strain>
    </source>
</reference>
<keyword evidence="5 6" id="KW-0472">Membrane</keyword>
<feature type="transmembrane region" description="Helical" evidence="6">
    <location>
        <begin position="282"/>
        <end position="302"/>
    </location>
</feature>
<feature type="transmembrane region" description="Helical" evidence="6">
    <location>
        <begin position="479"/>
        <end position="500"/>
    </location>
</feature>